<sequence>MAPNTTEQRPFTWKKYRETRLYHTSDLMPYPHYVVVDSLLSLSEFIALARLARAVRSGMPRPEYAPFITSPRGASVPTMHGGSSVTGSAPSAVSALTAAASETFSAALSVAKLNLHRRRRQTLTDSNAPASNSRSNGRRTPYLDRDDDEEDDPFEPPQQQQQERYRSQPRPRKPTRSPTSSRSPAPSPSRGSASSTRSGGFASRASLSTRSPSARSSSATSPSSLRDESMSSMVSDMAQNLPELSTERIEALVNFIDRSVDDAYNLSLGFGRVRWTPSRAREGVTIHRARSGPDNTLLDAAVRGKCNVSATFREISDLLITETTADFADHESAVNPSEFLDGQVLYTLVPRTPEERFVCVKWHCVRSLAPSVAKHRDFVYVELVDSFEDGDGRRIGYRLCKSVELDVLPPRDTKHLFVRAKTLTLQTWSERAPGSLEFVTMVINDLGDRLPSWLVHKMVDTAAMRSACIRDHINQRRLDMLVYAGPRDMVPLSRRVCCVVCTRSFSLVRKKYNCAACGDVICSQCSVQELVTAHQRLSDLSAPGGKRKTRICVKCSSKMQSRELPRRASSARQSDSSRVSSDGSIRSSLASNSSFLARSHASAGKTSDETRRSFLSDSTTGTSSQDSAEDGNRGSGNGSSAIRKQVPNMFQFRPTSSSMGKSERLSKASTSPSSPGEEEDRLDVEELQPQLLGDSILAPPTPVELDLGIGKYKETFTQQPTRTERDYEAEAAELAEYSDEDEDEEYSEDDAGNFLNTEGHRHDAVRQSLSQATVMTLDMDAPTVHKVEVASFLTEEENASLDTLSNDSDSASFLTVDENSKIVESRSFSGKSENVPIPVQVEELIVEEIMPENVRTVPRRSLELEEVEVEELVIEEIQPVNVGIVPRRSLESEELVVEEIRPENSSRLSLETEEVPMVVRKVAKKLVVGSGGRRSRDSRRAPAPRPTSAPPPPPKVADMLTTSMANASATKKARAAPPPAPSTAPESTQVPTQAPAPEAEEDSLKLEDLQVHLDRMNQISANLRDLRKEMKSTTQAPASTQTAMAALTSFESKANAERAAKIAANFISLLDRNAAPAARRAQQHLKQHDGPRTSLFNLTLAMGDGSFVDYLVDSTFEDVGESPDGTGIGWQAVVCQTTGKQYFFNQNCALASWTLPGPDVFRGMVYMVL</sequence>
<dbReference type="PANTHER" id="PTHR13510">
    <property type="entry name" value="FYVE-FINGER-CONTAINING RAB5 EFFECTOR PROTEIN RABENOSYN-5-RELATED"/>
    <property type="match status" value="1"/>
</dbReference>
<dbReference type="InterPro" id="IPR000306">
    <property type="entry name" value="Znf_FYVE"/>
</dbReference>
<keyword evidence="9" id="KW-1185">Reference proteome</keyword>
<keyword evidence="1" id="KW-0479">Metal-binding</keyword>
<evidence type="ECO:0000256" key="1">
    <source>
        <dbReference type="ARBA" id="ARBA00022723"/>
    </source>
</evidence>
<protein>
    <recommendedName>
        <fullName evidence="7">FYVE-type domain-containing protein</fullName>
    </recommendedName>
</protein>
<feature type="compositionally biased region" description="Pro residues" evidence="6">
    <location>
        <begin position="943"/>
        <end position="955"/>
    </location>
</feature>
<dbReference type="PANTHER" id="PTHR13510:SF44">
    <property type="entry name" value="RABENOSYN-5"/>
    <property type="match status" value="1"/>
</dbReference>
<feature type="compositionally biased region" description="Acidic residues" evidence="6">
    <location>
        <begin position="729"/>
        <end position="751"/>
    </location>
</feature>
<dbReference type="Pfam" id="PF01363">
    <property type="entry name" value="FYVE"/>
    <property type="match status" value="1"/>
</dbReference>
<dbReference type="Proteomes" id="UP000709295">
    <property type="component" value="Unassembled WGS sequence"/>
</dbReference>
<evidence type="ECO:0000256" key="3">
    <source>
        <dbReference type="ARBA" id="ARBA00022833"/>
    </source>
</evidence>
<reference evidence="8" key="1">
    <citation type="submission" date="2021-01" db="EMBL/GenBank/DDBJ databases">
        <title>Phytophthora aleatoria, a newly-described species from Pinus radiata is distinct from Phytophthora cactorum isolates based on comparative genomics.</title>
        <authorList>
            <person name="Mcdougal R."/>
            <person name="Panda P."/>
            <person name="Williams N."/>
            <person name="Studholme D.J."/>
        </authorList>
    </citation>
    <scope>NUCLEOTIDE SEQUENCE</scope>
    <source>
        <strain evidence="8">NZFS 4037</strain>
    </source>
</reference>
<dbReference type="EMBL" id="JAENGY010000321">
    <property type="protein sequence ID" value="KAG6965912.1"/>
    <property type="molecule type" value="Genomic_DNA"/>
</dbReference>
<evidence type="ECO:0000259" key="7">
    <source>
        <dbReference type="PROSITE" id="PS50178"/>
    </source>
</evidence>
<proteinExistence type="predicted"/>
<feature type="region of interest" description="Disordered" evidence="6">
    <location>
        <begin position="926"/>
        <end position="1002"/>
    </location>
</feature>
<evidence type="ECO:0000256" key="5">
    <source>
        <dbReference type="SAM" id="Coils"/>
    </source>
</evidence>
<keyword evidence="2 4" id="KW-0863">Zinc-finger</keyword>
<feature type="region of interest" description="Disordered" evidence="6">
    <location>
        <begin position="557"/>
        <end position="587"/>
    </location>
</feature>
<feature type="compositionally biased region" description="Low complexity" evidence="6">
    <location>
        <begin position="176"/>
        <end position="224"/>
    </location>
</feature>
<dbReference type="InterPro" id="IPR052727">
    <property type="entry name" value="Rab4/Rab5_effector"/>
</dbReference>
<feature type="domain" description="FYVE-type" evidence="7">
    <location>
        <begin position="498"/>
        <end position="560"/>
    </location>
</feature>
<feature type="compositionally biased region" description="Polar residues" evidence="6">
    <location>
        <begin position="123"/>
        <end position="135"/>
    </location>
</feature>
<feature type="region of interest" description="Disordered" evidence="6">
    <location>
        <begin position="600"/>
        <end position="684"/>
    </location>
</feature>
<dbReference type="PROSITE" id="PS50178">
    <property type="entry name" value="ZF_FYVE"/>
    <property type="match status" value="1"/>
</dbReference>
<feature type="region of interest" description="Disordered" evidence="6">
    <location>
        <begin position="118"/>
        <end position="236"/>
    </location>
</feature>
<organism evidence="8 9">
    <name type="scientific">Phytophthora aleatoria</name>
    <dbReference type="NCBI Taxonomy" id="2496075"/>
    <lineage>
        <taxon>Eukaryota</taxon>
        <taxon>Sar</taxon>
        <taxon>Stramenopiles</taxon>
        <taxon>Oomycota</taxon>
        <taxon>Peronosporomycetes</taxon>
        <taxon>Peronosporales</taxon>
        <taxon>Peronosporaceae</taxon>
        <taxon>Phytophthora</taxon>
    </lineage>
</organism>
<dbReference type="AlphaFoldDB" id="A0A8J5M732"/>
<feature type="compositionally biased region" description="Acidic residues" evidence="6">
    <location>
        <begin position="145"/>
        <end position="154"/>
    </location>
</feature>
<evidence type="ECO:0000256" key="6">
    <source>
        <dbReference type="SAM" id="MobiDB-lite"/>
    </source>
</evidence>
<evidence type="ECO:0000313" key="9">
    <source>
        <dbReference type="Proteomes" id="UP000709295"/>
    </source>
</evidence>
<evidence type="ECO:0000256" key="4">
    <source>
        <dbReference type="PROSITE-ProRule" id="PRU00091"/>
    </source>
</evidence>
<dbReference type="InterPro" id="IPR017455">
    <property type="entry name" value="Znf_FYVE-rel"/>
</dbReference>
<keyword evidence="5" id="KW-0175">Coiled coil</keyword>
<evidence type="ECO:0000313" key="8">
    <source>
        <dbReference type="EMBL" id="KAG6965912.1"/>
    </source>
</evidence>
<name>A0A8J5M732_9STRA</name>
<dbReference type="SMART" id="SM00064">
    <property type="entry name" value="FYVE"/>
    <property type="match status" value="1"/>
</dbReference>
<gene>
    <name evidence="8" type="ORF">JG688_00006994</name>
</gene>
<dbReference type="CDD" id="cd15745">
    <property type="entry name" value="FYVE_RUFY4"/>
    <property type="match status" value="1"/>
</dbReference>
<comment type="caution">
    <text evidence="8">The sequence shown here is derived from an EMBL/GenBank/DDBJ whole genome shotgun (WGS) entry which is preliminary data.</text>
</comment>
<dbReference type="GO" id="GO:0008270">
    <property type="term" value="F:zinc ion binding"/>
    <property type="evidence" value="ECO:0007669"/>
    <property type="project" value="UniProtKB-KW"/>
</dbReference>
<feature type="coiled-coil region" evidence="5">
    <location>
        <begin position="1009"/>
        <end position="1036"/>
    </location>
</feature>
<keyword evidence="3" id="KW-0862">Zinc</keyword>
<feature type="compositionally biased region" description="Low complexity" evidence="6">
    <location>
        <begin position="567"/>
        <end position="587"/>
    </location>
</feature>
<feature type="region of interest" description="Disordered" evidence="6">
    <location>
        <begin position="716"/>
        <end position="756"/>
    </location>
</feature>
<accession>A0A8J5M732</accession>
<feature type="compositionally biased region" description="Low complexity" evidence="6">
    <location>
        <begin position="616"/>
        <end position="626"/>
    </location>
</feature>
<evidence type="ECO:0000256" key="2">
    <source>
        <dbReference type="ARBA" id="ARBA00022771"/>
    </source>
</evidence>